<accession>A0A251SUA7</accession>
<keyword evidence="3" id="KW-0418">Kinase</keyword>
<sequence length="145" mass="16569">MLILMVFCSDLVLIQGSTNWQLTSPRSVAARVNPHLLLFRSGFNNVDLWLNNKWLDLALLMITSADLVFSKASNKEKTKASGEKVRNDMELIFTSKFKRYLTKDLPDIVMQVSVMKRLRHPNIVLFMGAVISPNHVCIVTEFLCR</sequence>
<proteinExistence type="predicted"/>
<dbReference type="EMBL" id="CM007902">
    <property type="protein sequence ID" value="OTG02410.1"/>
    <property type="molecule type" value="Genomic_DNA"/>
</dbReference>
<dbReference type="SUPFAM" id="SSF56112">
    <property type="entry name" value="Protein kinase-like (PK-like)"/>
    <property type="match status" value="1"/>
</dbReference>
<gene>
    <name evidence="3" type="ORF">HannXRQ_Chr13g0412721</name>
</gene>
<dbReference type="InterPro" id="IPR011009">
    <property type="entry name" value="Kinase-like_dom_sf"/>
</dbReference>
<dbReference type="Pfam" id="PF07714">
    <property type="entry name" value="PK_Tyr_Ser-Thr"/>
    <property type="match status" value="1"/>
</dbReference>
<protein>
    <submittedName>
        <fullName evidence="3">Putative tyrosine-protein kinase, Fes/Fps type</fullName>
    </submittedName>
</protein>
<feature type="signal peptide" evidence="1">
    <location>
        <begin position="1"/>
        <end position="16"/>
    </location>
</feature>
<evidence type="ECO:0000256" key="1">
    <source>
        <dbReference type="SAM" id="SignalP"/>
    </source>
</evidence>
<dbReference type="STRING" id="4232.A0A251SUA7"/>
<dbReference type="AlphaFoldDB" id="A0A251SUA7"/>
<dbReference type="InParanoid" id="A0A251SUA7"/>
<name>A0A251SUA7_HELAN</name>
<reference evidence="4" key="1">
    <citation type="journal article" date="2017" name="Nature">
        <title>The sunflower genome provides insights into oil metabolism, flowering and Asterid evolution.</title>
        <authorList>
            <person name="Badouin H."/>
            <person name="Gouzy J."/>
            <person name="Grassa C.J."/>
            <person name="Murat F."/>
            <person name="Staton S.E."/>
            <person name="Cottret L."/>
            <person name="Lelandais-Briere C."/>
            <person name="Owens G.L."/>
            <person name="Carrere S."/>
            <person name="Mayjonade B."/>
            <person name="Legrand L."/>
            <person name="Gill N."/>
            <person name="Kane N.C."/>
            <person name="Bowers J.E."/>
            <person name="Hubner S."/>
            <person name="Bellec A."/>
            <person name="Berard A."/>
            <person name="Berges H."/>
            <person name="Blanchet N."/>
            <person name="Boniface M.C."/>
            <person name="Brunel D."/>
            <person name="Catrice O."/>
            <person name="Chaidir N."/>
            <person name="Claudel C."/>
            <person name="Donnadieu C."/>
            <person name="Faraut T."/>
            <person name="Fievet G."/>
            <person name="Helmstetter N."/>
            <person name="King M."/>
            <person name="Knapp S.J."/>
            <person name="Lai Z."/>
            <person name="Le Paslier M.C."/>
            <person name="Lippi Y."/>
            <person name="Lorenzon L."/>
            <person name="Mandel J.R."/>
            <person name="Marage G."/>
            <person name="Marchand G."/>
            <person name="Marquand E."/>
            <person name="Bret-Mestries E."/>
            <person name="Morien E."/>
            <person name="Nambeesan S."/>
            <person name="Nguyen T."/>
            <person name="Pegot-Espagnet P."/>
            <person name="Pouilly N."/>
            <person name="Raftis F."/>
            <person name="Sallet E."/>
            <person name="Schiex T."/>
            <person name="Thomas J."/>
            <person name="Vandecasteele C."/>
            <person name="Vares D."/>
            <person name="Vear F."/>
            <person name="Vautrin S."/>
            <person name="Crespi M."/>
            <person name="Mangin B."/>
            <person name="Burke J.M."/>
            <person name="Salse J."/>
            <person name="Munos S."/>
            <person name="Vincourt P."/>
            <person name="Rieseberg L.H."/>
            <person name="Langlade N.B."/>
        </authorList>
    </citation>
    <scope>NUCLEOTIDE SEQUENCE [LARGE SCALE GENOMIC DNA]</scope>
    <source>
        <strain evidence="4">cv. SF193</strain>
    </source>
</reference>
<feature type="domain" description="Serine-threonine/tyrosine-protein kinase catalytic" evidence="2">
    <location>
        <begin position="103"/>
        <end position="143"/>
    </location>
</feature>
<dbReference type="GO" id="GO:0004672">
    <property type="term" value="F:protein kinase activity"/>
    <property type="evidence" value="ECO:0007669"/>
    <property type="project" value="InterPro"/>
</dbReference>
<dbReference type="Gene3D" id="3.30.200.20">
    <property type="entry name" value="Phosphorylase Kinase, domain 1"/>
    <property type="match status" value="1"/>
</dbReference>
<evidence type="ECO:0000313" key="4">
    <source>
        <dbReference type="Proteomes" id="UP000215914"/>
    </source>
</evidence>
<evidence type="ECO:0000313" key="3">
    <source>
        <dbReference type="EMBL" id="OTG02410.1"/>
    </source>
</evidence>
<keyword evidence="3" id="KW-0808">Transferase</keyword>
<feature type="chain" id="PRO_5013213593" evidence="1">
    <location>
        <begin position="17"/>
        <end position="145"/>
    </location>
</feature>
<dbReference type="InterPro" id="IPR001245">
    <property type="entry name" value="Ser-Thr/Tyr_kinase_cat_dom"/>
</dbReference>
<evidence type="ECO:0000259" key="2">
    <source>
        <dbReference type="Pfam" id="PF07714"/>
    </source>
</evidence>
<organism evidence="3 4">
    <name type="scientific">Helianthus annuus</name>
    <name type="common">Common sunflower</name>
    <dbReference type="NCBI Taxonomy" id="4232"/>
    <lineage>
        <taxon>Eukaryota</taxon>
        <taxon>Viridiplantae</taxon>
        <taxon>Streptophyta</taxon>
        <taxon>Embryophyta</taxon>
        <taxon>Tracheophyta</taxon>
        <taxon>Spermatophyta</taxon>
        <taxon>Magnoliopsida</taxon>
        <taxon>eudicotyledons</taxon>
        <taxon>Gunneridae</taxon>
        <taxon>Pentapetalae</taxon>
        <taxon>asterids</taxon>
        <taxon>campanulids</taxon>
        <taxon>Asterales</taxon>
        <taxon>Asteraceae</taxon>
        <taxon>Asteroideae</taxon>
        <taxon>Heliantheae alliance</taxon>
        <taxon>Heliantheae</taxon>
        <taxon>Helianthus</taxon>
    </lineage>
</organism>
<keyword evidence="1" id="KW-0732">Signal</keyword>
<dbReference type="Proteomes" id="UP000215914">
    <property type="component" value="Chromosome 13"/>
</dbReference>
<keyword evidence="4" id="KW-1185">Reference proteome</keyword>